<evidence type="ECO:0000313" key="3">
    <source>
        <dbReference type="Proteomes" id="UP000189674"/>
    </source>
</evidence>
<dbReference type="Proteomes" id="UP000189674">
    <property type="component" value="Chromosome"/>
</dbReference>
<organism evidence="2 3">
    <name type="scientific">Anaerohalosphaera lusitana</name>
    <dbReference type="NCBI Taxonomy" id="1936003"/>
    <lineage>
        <taxon>Bacteria</taxon>
        <taxon>Pseudomonadati</taxon>
        <taxon>Planctomycetota</taxon>
        <taxon>Phycisphaerae</taxon>
        <taxon>Sedimentisphaerales</taxon>
        <taxon>Anaerohalosphaeraceae</taxon>
        <taxon>Anaerohalosphaera</taxon>
    </lineage>
</organism>
<dbReference type="AlphaFoldDB" id="A0A1U9NL15"/>
<evidence type="ECO:0000313" key="2">
    <source>
        <dbReference type="EMBL" id="AQT68599.1"/>
    </source>
</evidence>
<keyword evidence="3" id="KW-1185">Reference proteome</keyword>
<dbReference type="KEGG" id="alus:STSP2_01767"/>
<accession>A0A1U9NL15</accession>
<protein>
    <submittedName>
        <fullName evidence="2">Uncharacterized protein</fullName>
    </submittedName>
</protein>
<name>A0A1U9NL15_9BACT</name>
<proteinExistence type="predicted"/>
<sequence precursor="true">MRNWRGKMLMTLVVYFAGFATAIYTLAPASDEVNSPRTTAGRELTEQPQSKGDKVMARLGEDIQKYAHLAQEKAVIVKTLIESKLEKDSN</sequence>
<dbReference type="RefSeq" id="WP_146661752.1">
    <property type="nucleotide sequence ID" value="NZ_CP019791.1"/>
</dbReference>
<feature type="region of interest" description="Disordered" evidence="1">
    <location>
        <begin position="32"/>
        <end position="53"/>
    </location>
</feature>
<reference evidence="3" key="1">
    <citation type="submission" date="2017-02" db="EMBL/GenBank/DDBJ databases">
        <title>Comparative genomics and description of representatives of a novel lineage of planctomycetes thriving in anoxic sediments.</title>
        <authorList>
            <person name="Spring S."/>
            <person name="Bunk B."/>
            <person name="Sproer C."/>
        </authorList>
    </citation>
    <scope>NUCLEOTIDE SEQUENCE [LARGE SCALE GENOMIC DNA]</scope>
    <source>
        <strain evidence="3">ST-NAGAB-D1</strain>
    </source>
</reference>
<evidence type="ECO:0000256" key="1">
    <source>
        <dbReference type="SAM" id="MobiDB-lite"/>
    </source>
</evidence>
<gene>
    <name evidence="2" type="ORF">STSP2_01767</name>
</gene>
<dbReference type="EMBL" id="CP019791">
    <property type="protein sequence ID" value="AQT68599.1"/>
    <property type="molecule type" value="Genomic_DNA"/>
</dbReference>